<accession>A0ACA9NMN6</accession>
<proteinExistence type="predicted"/>
<evidence type="ECO:0000313" key="2">
    <source>
        <dbReference type="Proteomes" id="UP000789860"/>
    </source>
</evidence>
<gene>
    <name evidence="1" type="ORF">SCALOS_LOCUS9008</name>
</gene>
<sequence>MLSNVEDPLPVQLIIQGIHRTAVLIILDSKFTRINLSLQTRDKIIAAHRAHHDTEVEITMKILAPHNNTNEAHLTHLHKTNDIQLRENIGPWTVLDQLVTTTLKEQGKMLYYQHGNILAPENSSERYYQLTVSDEMWLKQGCNYGQFCFGIDGKYDLNNEKAPVLAIVIKDQAGYGSPLVFGLSDKENYHIIRIVVQAVKVNIPCNNSTCMYHYQYTNLPNGMGFQHQVECISNWNPLDMIDKHRPTKLALQNLTRGTILCWFHIIAILGEHLKMWKICDGWRKSFINGGQIPQINNPINSKPMMTNNLTEQMHKTVEARSSGIQTVVKFIECLYGVK</sequence>
<dbReference type="EMBL" id="CAJVPM010026017">
    <property type="protein sequence ID" value="CAG8660392.1"/>
    <property type="molecule type" value="Genomic_DNA"/>
</dbReference>
<organism evidence="1 2">
    <name type="scientific">Scutellospora calospora</name>
    <dbReference type="NCBI Taxonomy" id="85575"/>
    <lineage>
        <taxon>Eukaryota</taxon>
        <taxon>Fungi</taxon>
        <taxon>Fungi incertae sedis</taxon>
        <taxon>Mucoromycota</taxon>
        <taxon>Glomeromycotina</taxon>
        <taxon>Glomeromycetes</taxon>
        <taxon>Diversisporales</taxon>
        <taxon>Gigasporaceae</taxon>
        <taxon>Scutellospora</taxon>
    </lineage>
</organism>
<evidence type="ECO:0000313" key="1">
    <source>
        <dbReference type="EMBL" id="CAG8660392.1"/>
    </source>
</evidence>
<comment type="caution">
    <text evidence="1">The sequence shown here is derived from an EMBL/GenBank/DDBJ whole genome shotgun (WGS) entry which is preliminary data.</text>
</comment>
<name>A0ACA9NMN6_9GLOM</name>
<reference evidence="1" key="1">
    <citation type="submission" date="2021-06" db="EMBL/GenBank/DDBJ databases">
        <authorList>
            <person name="Kallberg Y."/>
            <person name="Tangrot J."/>
            <person name="Rosling A."/>
        </authorList>
    </citation>
    <scope>NUCLEOTIDE SEQUENCE</scope>
    <source>
        <strain evidence="1">AU212A</strain>
    </source>
</reference>
<dbReference type="Proteomes" id="UP000789860">
    <property type="component" value="Unassembled WGS sequence"/>
</dbReference>
<keyword evidence="2" id="KW-1185">Reference proteome</keyword>
<protein>
    <submittedName>
        <fullName evidence="1">5150_t:CDS:1</fullName>
    </submittedName>
</protein>
<feature type="non-terminal residue" evidence="1">
    <location>
        <position position="338"/>
    </location>
</feature>